<dbReference type="PROSITE" id="PS50173">
    <property type="entry name" value="UMUC"/>
    <property type="match status" value="1"/>
</dbReference>
<dbReference type="EC" id="2.7.7.7" evidence="8"/>
<keyword evidence="5" id="KW-0742">SOS response</keyword>
<keyword evidence="2" id="KW-0227">DNA damage</keyword>
<dbReference type="Pfam" id="PF13438">
    <property type="entry name" value="DUF4113"/>
    <property type="match status" value="1"/>
</dbReference>
<dbReference type="NCBIfam" id="NF002955">
    <property type="entry name" value="PRK03609.1"/>
    <property type="match status" value="1"/>
</dbReference>
<dbReference type="InterPro" id="IPR050116">
    <property type="entry name" value="DNA_polymerase-Y"/>
</dbReference>
<feature type="region of interest" description="Disordered" evidence="6">
    <location>
        <begin position="405"/>
        <end position="426"/>
    </location>
</feature>
<dbReference type="InParanoid" id="E6W233"/>
<name>E6W233_DESIS</name>
<dbReference type="Gene3D" id="1.10.150.20">
    <property type="entry name" value="5' to 3' exonuclease, C-terminal subdomain"/>
    <property type="match status" value="1"/>
</dbReference>
<dbReference type="PANTHER" id="PTHR11076">
    <property type="entry name" value="DNA REPAIR POLYMERASE UMUC / TRANSFERASE FAMILY MEMBER"/>
    <property type="match status" value="1"/>
</dbReference>
<organism evidence="8 9">
    <name type="scientific">Desulfurispirillum indicum (strain ATCC BAA-1389 / DSM 22839 / S5)</name>
    <dbReference type="NCBI Taxonomy" id="653733"/>
    <lineage>
        <taxon>Bacteria</taxon>
        <taxon>Pseudomonadati</taxon>
        <taxon>Chrysiogenota</taxon>
        <taxon>Chrysiogenia</taxon>
        <taxon>Chrysiogenales</taxon>
        <taxon>Chrysiogenaceae</taxon>
        <taxon>Desulfurispirillum</taxon>
    </lineage>
</organism>
<evidence type="ECO:0000313" key="8">
    <source>
        <dbReference type="EMBL" id="ADU66659.1"/>
    </source>
</evidence>
<feature type="domain" description="UmuC" evidence="7">
    <location>
        <begin position="7"/>
        <end position="192"/>
    </location>
</feature>
<dbReference type="InterPro" id="IPR001126">
    <property type="entry name" value="UmuC"/>
</dbReference>
<keyword evidence="8" id="KW-0239">DNA-directed DNA polymerase</keyword>
<evidence type="ECO:0000313" key="9">
    <source>
        <dbReference type="Proteomes" id="UP000002572"/>
    </source>
</evidence>
<dbReference type="InterPro" id="IPR036775">
    <property type="entry name" value="DNA_pol_Y-fam_lit_finger_sf"/>
</dbReference>
<accession>E6W233</accession>
<dbReference type="EMBL" id="CP002432">
    <property type="protein sequence ID" value="ADU66659.1"/>
    <property type="molecule type" value="Genomic_DNA"/>
</dbReference>
<dbReference type="GO" id="GO:0005829">
    <property type="term" value="C:cytosol"/>
    <property type="evidence" value="ECO:0007669"/>
    <property type="project" value="TreeGrafter"/>
</dbReference>
<dbReference type="eggNOG" id="COG0389">
    <property type="taxonomic scope" value="Bacteria"/>
</dbReference>
<evidence type="ECO:0000256" key="5">
    <source>
        <dbReference type="ARBA" id="ARBA00023236"/>
    </source>
</evidence>
<proteinExistence type="inferred from homology"/>
<dbReference type="STRING" id="653733.Selin_1932"/>
<dbReference type="GO" id="GO:0006281">
    <property type="term" value="P:DNA repair"/>
    <property type="evidence" value="ECO:0007669"/>
    <property type="project" value="UniProtKB-KW"/>
</dbReference>
<dbReference type="FunCoup" id="E6W233">
    <property type="interactions" value="82"/>
</dbReference>
<dbReference type="KEGG" id="din:Selin_1932"/>
<keyword evidence="9" id="KW-1185">Reference proteome</keyword>
<evidence type="ECO:0000256" key="2">
    <source>
        <dbReference type="ARBA" id="ARBA00022763"/>
    </source>
</evidence>
<evidence type="ECO:0000256" key="6">
    <source>
        <dbReference type="SAM" id="MobiDB-lite"/>
    </source>
</evidence>
<dbReference type="InterPro" id="IPR043502">
    <property type="entry name" value="DNA/RNA_pol_sf"/>
</dbReference>
<dbReference type="Pfam" id="PF11799">
    <property type="entry name" value="IMS_C"/>
    <property type="match status" value="1"/>
</dbReference>
<dbReference type="GO" id="GO:0009432">
    <property type="term" value="P:SOS response"/>
    <property type="evidence" value="ECO:0007669"/>
    <property type="project" value="UniProtKB-KW"/>
</dbReference>
<dbReference type="HOGENOM" id="CLU_012348_3_0_0"/>
<dbReference type="GO" id="GO:0003887">
    <property type="term" value="F:DNA-directed DNA polymerase activity"/>
    <property type="evidence" value="ECO:0007669"/>
    <property type="project" value="UniProtKB-KW"/>
</dbReference>
<keyword evidence="4" id="KW-0234">DNA repair</keyword>
<dbReference type="InterPro" id="IPR017961">
    <property type="entry name" value="DNA_pol_Y-fam_little_finger"/>
</dbReference>
<comment type="similarity">
    <text evidence="1">Belongs to the DNA polymerase type-Y family.</text>
</comment>
<dbReference type="SUPFAM" id="SSF100879">
    <property type="entry name" value="Lesion bypass DNA polymerase (Y-family), little finger domain"/>
    <property type="match status" value="1"/>
</dbReference>
<evidence type="ECO:0000256" key="1">
    <source>
        <dbReference type="ARBA" id="ARBA00010945"/>
    </source>
</evidence>
<dbReference type="Gene3D" id="3.30.70.270">
    <property type="match status" value="1"/>
</dbReference>
<dbReference type="SUPFAM" id="SSF56672">
    <property type="entry name" value="DNA/RNA polymerases"/>
    <property type="match status" value="1"/>
</dbReference>
<dbReference type="GO" id="GO:0042276">
    <property type="term" value="P:error-prone translesion synthesis"/>
    <property type="evidence" value="ECO:0007669"/>
    <property type="project" value="TreeGrafter"/>
</dbReference>
<dbReference type="PANTHER" id="PTHR11076:SF34">
    <property type="entry name" value="PROTEIN UMUC"/>
    <property type="match status" value="1"/>
</dbReference>
<dbReference type="InterPro" id="IPR043128">
    <property type="entry name" value="Rev_trsase/Diguanyl_cyclase"/>
</dbReference>
<dbReference type="Proteomes" id="UP000002572">
    <property type="component" value="Chromosome"/>
</dbReference>
<sequence length="426" mass="47386">MTAPHTFALVDCNNFYVSCERLFRPDLRQRPVIVLSNNDGCVVSRSAEAKALGIGMAVPAYQIRHIIERENVVVFSSNYTLYADISSRVMATLESFADAMEIYSIDEAFLDFSSMGAGARGEAFARHIQQTVARHTGIQVSIGIAPTKTLAKLANLAAKKYPATGGVVDLRDPERQHKLLKLVAASDVWNVGRRTSRKLEVTGIETAWQLACADPVQMRKRFSITVSRAVHELNGVSCYELTDVRATRRQVLCSRSFGSPVTNLESLELAVSEYASRAAEKLREEGLLAGVVSVFVRTNQHNSHVPQYSNSATGELLHPTADTRHILERSLALLRAIWKDRYQYVKAGVWLAELQPQASYQHGLFEDAEARSRSQSLMAALDHINRRGEHIWFAAKGAGMDRHMRREHVSPASTTRWADIPKAQAK</sequence>
<evidence type="ECO:0000256" key="4">
    <source>
        <dbReference type="ARBA" id="ARBA00023204"/>
    </source>
</evidence>
<dbReference type="OrthoDB" id="9808813at2"/>
<evidence type="ECO:0000256" key="3">
    <source>
        <dbReference type="ARBA" id="ARBA00023199"/>
    </source>
</evidence>
<reference evidence="8 9" key="1">
    <citation type="submission" date="2010-12" db="EMBL/GenBank/DDBJ databases">
        <title>Complete sequence of Desulfurispirillum indicum S5.</title>
        <authorList>
            <consortium name="US DOE Joint Genome Institute"/>
            <person name="Lucas S."/>
            <person name="Copeland A."/>
            <person name="Lapidus A."/>
            <person name="Cheng J.-F."/>
            <person name="Goodwin L."/>
            <person name="Pitluck S."/>
            <person name="Chertkov O."/>
            <person name="Held B."/>
            <person name="Detter J.C."/>
            <person name="Han C."/>
            <person name="Tapia R."/>
            <person name="Land M."/>
            <person name="Hauser L."/>
            <person name="Kyrpides N."/>
            <person name="Ivanova N."/>
            <person name="Mikhailova N."/>
            <person name="Haggblom M."/>
            <person name="Rauschenbach I."/>
            <person name="Bini E."/>
            <person name="Woyke T."/>
        </authorList>
    </citation>
    <scope>NUCLEOTIDE SEQUENCE [LARGE SCALE GENOMIC DNA]</scope>
    <source>
        <strain evidence="9">ATCC BAA-1389 / DSM 22839 / S5</strain>
    </source>
</reference>
<keyword evidence="8" id="KW-0808">Transferase</keyword>
<keyword evidence="8" id="KW-0548">Nucleotidyltransferase</keyword>
<dbReference type="Gene3D" id="3.30.1490.100">
    <property type="entry name" value="DNA polymerase, Y-family, little finger domain"/>
    <property type="match status" value="1"/>
</dbReference>
<dbReference type="GO" id="GO:0003684">
    <property type="term" value="F:damaged DNA binding"/>
    <property type="evidence" value="ECO:0007669"/>
    <property type="project" value="InterPro"/>
</dbReference>
<evidence type="ECO:0000259" key="7">
    <source>
        <dbReference type="PROSITE" id="PS50173"/>
    </source>
</evidence>
<dbReference type="AlphaFoldDB" id="E6W233"/>
<keyword evidence="3" id="KW-0741">SOS mutagenesis</keyword>
<dbReference type="RefSeq" id="WP_013506539.1">
    <property type="nucleotide sequence ID" value="NC_014836.1"/>
</dbReference>
<dbReference type="CDD" id="cd01700">
    <property type="entry name" value="PolY_Pol_V_umuC"/>
    <property type="match status" value="1"/>
</dbReference>
<dbReference type="InterPro" id="IPR025188">
    <property type="entry name" value="DUF4113"/>
</dbReference>
<gene>
    <name evidence="8" type="ordered locus">Selin_1932</name>
</gene>
<dbReference type="Gene3D" id="3.40.1170.60">
    <property type="match status" value="1"/>
</dbReference>
<protein>
    <submittedName>
        <fullName evidence="8">DNA-directed DNA polymerase</fullName>
        <ecNumber evidence="8">2.7.7.7</ecNumber>
    </submittedName>
</protein>
<dbReference type="Pfam" id="PF00817">
    <property type="entry name" value="IMS"/>
    <property type="match status" value="1"/>
</dbReference>